<evidence type="ECO:0000313" key="2">
    <source>
        <dbReference type="EMBL" id="QXT41493.1"/>
    </source>
</evidence>
<dbReference type="RefSeq" id="WP_219005150.1">
    <property type="nucleotide sequence ID" value="NZ_CP079194.1"/>
</dbReference>
<gene>
    <name evidence="2" type="ORF">KYE46_13290</name>
</gene>
<dbReference type="KEGG" id="gce:KYE46_13290"/>
<dbReference type="Proteomes" id="UP000825009">
    <property type="component" value="Chromosome"/>
</dbReference>
<name>A0A8F6U0T7_9RHOB</name>
<sequence>MTYRRFIESDDGAVTIDWLTTMAVMVGLGVAISESTGGALTEHSGNVHGELQGGQFETAWDANLVVQPVLEEDPCDINGNNGNGNGNGNGNNDYEGECYGNNNGNNGWGNGDQDAPGGSGPNNNAENSTDPDRTDPTAGNQGGAGTTDPDPDPDPQPDPDPDPQPDPDPDPGSQQAGADGCPTSALSGTEASGTGRGMYSADRYAVTAGGPTSLSSCGSHNYPSDVGYFTAAPSFTFNLSGLQGYERVEIETLGRGNCDTVLLVRDSHGNWYHDDDSGSGRRSKINLTDMTLATGRVDVWVGMYGDDSCNVTLEMETW</sequence>
<dbReference type="AlphaFoldDB" id="A0A8F6U0T7"/>
<dbReference type="EMBL" id="CP079194">
    <property type="protein sequence ID" value="QXT41493.1"/>
    <property type="molecule type" value="Genomic_DNA"/>
</dbReference>
<accession>A0A8F6U0T7</accession>
<keyword evidence="3" id="KW-1185">Reference proteome</keyword>
<reference evidence="2 3" key="1">
    <citation type="submission" date="2021-07" db="EMBL/GenBank/DDBJ databases">
        <title>A novel Jannaschia species isolated from marine dinoflagellate Ceratoperidinium margalefii.</title>
        <authorList>
            <person name="Jiang Y."/>
            <person name="Li Z."/>
        </authorList>
    </citation>
    <scope>NUCLEOTIDE SEQUENCE [LARGE SCALE GENOMIC DNA]</scope>
    <source>
        <strain evidence="2 3">J12C1-MA-4</strain>
    </source>
</reference>
<proteinExistence type="predicted"/>
<evidence type="ECO:0000313" key="3">
    <source>
        <dbReference type="Proteomes" id="UP000825009"/>
    </source>
</evidence>
<evidence type="ECO:0000256" key="1">
    <source>
        <dbReference type="SAM" id="MobiDB-lite"/>
    </source>
</evidence>
<feature type="region of interest" description="Disordered" evidence="1">
    <location>
        <begin position="105"/>
        <end position="194"/>
    </location>
</feature>
<feature type="compositionally biased region" description="Acidic residues" evidence="1">
    <location>
        <begin position="149"/>
        <end position="169"/>
    </location>
</feature>
<organism evidence="2 3">
    <name type="scientific">Gymnodinialimonas ceratoperidinii</name>
    <dbReference type="NCBI Taxonomy" id="2856823"/>
    <lineage>
        <taxon>Bacteria</taxon>
        <taxon>Pseudomonadati</taxon>
        <taxon>Pseudomonadota</taxon>
        <taxon>Alphaproteobacteria</taxon>
        <taxon>Rhodobacterales</taxon>
        <taxon>Paracoccaceae</taxon>
        <taxon>Gymnodinialimonas</taxon>
    </lineage>
</organism>
<protein>
    <submittedName>
        <fullName evidence="2">Uncharacterized protein</fullName>
    </submittedName>
</protein>